<comment type="catalytic activity">
    <reaction evidence="4 7">
        <text>uridine(38/39/40) in tRNA = pseudouridine(38/39/40) in tRNA</text>
        <dbReference type="Rhea" id="RHEA:22376"/>
        <dbReference type="Rhea" id="RHEA-COMP:10085"/>
        <dbReference type="Rhea" id="RHEA-COMP:10087"/>
        <dbReference type="ChEBI" id="CHEBI:65314"/>
        <dbReference type="ChEBI" id="CHEBI:65315"/>
        <dbReference type="EC" id="5.4.99.12"/>
    </reaction>
</comment>
<dbReference type="PANTHER" id="PTHR11142">
    <property type="entry name" value="PSEUDOURIDYLATE SYNTHASE"/>
    <property type="match status" value="1"/>
</dbReference>
<dbReference type="Pfam" id="PF01416">
    <property type="entry name" value="PseudoU_synth_1"/>
    <property type="match status" value="2"/>
</dbReference>
<feature type="active site" description="Nucleophile" evidence="4 5">
    <location>
        <position position="52"/>
    </location>
</feature>
<evidence type="ECO:0000256" key="6">
    <source>
        <dbReference type="PIRSR" id="PIRSR001430-2"/>
    </source>
</evidence>
<dbReference type="PIRSF" id="PIRSF001430">
    <property type="entry name" value="tRNA_psdUrid_synth"/>
    <property type="match status" value="1"/>
</dbReference>
<dbReference type="Gene3D" id="3.30.70.580">
    <property type="entry name" value="Pseudouridine synthase I, catalytic domain, N-terminal subdomain"/>
    <property type="match status" value="1"/>
</dbReference>
<evidence type="ECO:0000313" key="10">
    <source>
        <dbReference type="Proteomes" id="UP000253034"/>
    </source>
</evidence>
<dbReference type="NCBIfam" id="TIGR00071">
    <property type="entry name" value="hisT_truA"/>
    <property type="match status" value="1"/>
</dbReference>
<dbReference type="EMBL" id="QPJT01000020">
    <property type="protein sequence ID" value="RCX12757.1"/>
    <property type="molecule type" value="Genomic_DNA"/>
</dbReference>
<accession>A0A369AX16</accession>
<keyword evidence="10" id="KW-1185">Reference proteome</keyword>
<dbReference type="GO" id="GO:0003723">
    <property type="term" value="F:RNA binding"/>
    <property type="evidence" value="ECO:0007669"/>
    <property type="project" value="InterPro"/>
</dbReference>
<evidence type="ECO:0000256" key="2">
    <source>
        <dbReference type="ARBA" id="ARBA00022694"/>
    </source>
</evidence>
<evidence type="ECO:0000256" key="3">
    <source>
        <dbReference type="ARBA" id="ARBA00023235"/>
    </source>
</evidence>
<sequence>MRNIKLIIEYDGTSYHGWQSQINAVAIQDVVKEAIKRLTGEAVDLTGSSRTDAGVHAYGQTANFFTESAIPADKFSRALNSILPEDIVIRESCEASRDFHSRYAAKGKRYRYIVYNSPSRSALMRNRAFHVPQRLDMELMEKAAGHFIGKHNFSAFRASDSSVTTTIRTITHACLIKREEIIEFNIEGDGFLYNMVRIISGTLVEVGMGRVLHSDIPGIIESGDRRRAGRTAPPQGLYLMKVFY</sequence>
<dbReference type="InterPro" id="IPR020094">
    <property type="entry name" value="TruA/RsuA/RluB/E/F_N"/>
</dbReference>
<dbReference type="InterPro" id="IPR020097">
    <property type="entry name" value="PsdUridine_synth_TruA_a/b_dom"/>
</dbReference>
<dbReference type="RefSeq" id="WP_114298822.1">
    <property type="nucleotide sequence ID" value="NZ_QPJT01000020.1"/>
</dbReference>
<keyword evidence="3 4" id="KW-0413">Isomerase</keyword>
<keyword evidence="2 4" id="KW-0819">tRNA processing</keyword>
<comment type="similarity">
    <text evidence="1 4 7">Belongs to the tRNA pseudouridine synthase TruA family.</text>
</comment>
<dbReference type="FunFam" id="3.30.70.580:FF:000001">
    <property type="entry name" value="tRNA pseudouridine synthase A"/>
    <property type="match status" value="1"/>
</dbReference>
<evidence type="ECO:0000256" key="5">
    <source>
        <dbReference type="PIRSR" id="PIRSR001430-1"/>
    </source>
</evidence>
<dbReference type="InterPro" id="IPR020103">
    <property type="entry name" value="PsdUridine_synth_cat_dom_sf"/>
</dbReference>
<comment type="caution">
    <text evidence="4">Lacks conserved residue(s) required for the propagation of feature annotation.</text>
</comment>
<dbReference type="OrthoDB" id="9811823at2"/>
<feature type="domain" description="Pseudouridine synthase I TruA alpha/beta" evidence="8">
    <location>
        <begin position="143"/>
        <end position="244"/>
    </location>
</feature>
<dbReference type="InterPro" id="IPR020095">
    <property type="entry name" value="PsdUridine_synth_TruA_C"/>
</dbReference>
<name>A0A369AX16_9FIRM</name>
<reference evidence="9 10" key="1">
    <citation type="submission" date="2018-07" db="EMBL/GenBank/DDBJ databases">
        <title>Genomic Encyclopedia of Type Strains, Phase IV (KMG-IV): sequencing the most valuable type-strain genomes for metagenomic binning, comparative biology and taxonomic classification.</title>
        <authorList>
            <person name="Goeker M."/>
        </authorList>
    </citation>
    <scope>NUCLEOTIDE SEQUENCE [LARGE SCALE GENOMIC DNA]</scope>
    <source>
        <strain evidence="9 10">DSM 27016</strain>
    </source>
</reference>
<protein>
    <recommendedName>
        <fullName evidence="4">tRNA pseudouridine synthase A</fullName>
        <ecNumber evidence="4">5.4.99.12</ecNumber>
    </recommendedName>
    <alternativeName>
        <fullName evidence="4">tRNA pseudouridine(38-40) synthase</fullName>
    </alternativeName>
    <alternativeName>
        <fullName evidence="4">tRNA pseudouridylate synthase I</fullName>
    </alternativeName>
    <alternativeName>
        <fullName evidence="4">tRNA-uridine isomerase I</fullName>
    </alternativeName>
</protein>
<dbReference type="AlphaFoldDB" id="A0A369AX16"/>
<proteinExistence type="inferred from homology"/>
<dbReference type="InterPro" id="IPR001406">
    <property type="entry name" value="PsdUridine_synth_TruA"/>
</dbReference>
<dbReference type="HAMAP" id="MF_00171">
    <property type="entry name" value="TruA"/>
    <property type="match status" value="1"/>
</dbReference>
<evidence type="ECO:0000313" key="9">
    <source>
        <dbReference type="EMBL" id="RCX12757.1"/>
    </source>
</evidence>
<organism evidence="9 10">
    <name type="scientific">Anaerobacterium chartisolvens</name>
    <dbReference type="NCBI Taxonomy" id="1297424"/>
    <lineage>
        <taxon>Bacteria</taxon>
        <taxon>Bacillati</taxon>
        <taxon>Bacillota</taxon>
        <taxon>Clostridia</taxon>
        <taxon>Eubacteriales</taxon>
        <taxon>Oscillospiraceae</taxon>
        <taxon>Anaerobacterium</taxon>
    </lineage>
</organism>
<dbReference type="SUPFAM" id="SSF55120">
    <property type="entry name" value="Pseudouridine synthase"/>
    <property type="match status" value="1"/>
</dbReference>
<dbReference type="Proteomes" id="UP000253034">
    <property type="component" value="Unassembled WGS sequence"/>
</dbReference>
<dbReference type="EC" id="5.4.99.12" evidence="4"/>
<dbReference type="CDD" id="cd02570">
    <property type="entry name" value="PseudoU_synth_EcTruA"/>
    <property type="match status" value="1"/>
</dbReference>
<dbReference type="GO" id="GO:0160147">
    <property type="term" value="F:tRNA pseudouridine(38-40) synthase activity"/>
    <property type="evidence" value="ECO:0007669"/>
    <property type="project" value="UniProtKB-EC"/>
</dbReference>
<evidence type="ECO:0000256" key="4">
    <source>
        <dbReference type="HAMAP-Rule" id="MF_00171"/>
    </source>
</evidence>
<feature type="domain" description="Pseudouridine synthase I TruA alpha/beta" evidence="8">
    <location>
        <begin position="7"/>
        <end position="103"/>
    </location>
</feature>
<evidence type="ECO:0000259" key="8">
    <source>
        <dbReference type="Pfam" id="PF01416"/>
    </source>
</evidence>
<dbReference type="GO" id="GO:0031119">
    <property type="term" value="P:tRNA pseudouridine synthesis"/>
    <property type="evidence" value="ECO:0007669"/>
    <property type="project" value="UniProtKB-UniRule"/>
</dbReference>
<evidence type="ECO:0000256" key="1">
    <source>
        <dbReference type="ARBA" id="ARBA00009375"/>
    </source>
</evidence>
<comment type="caution">
    <text evidence="9">The sequence shown here is derived from an EMBL/GenBank/DDBJ whole genome shotgun (WGS) entry which is preliminary data.</text>
</comment>
<feature type="binding site" evidence="4 6">
    <location>
        <position position="110"/>
    </location>
    <ligand>
        <name>substrate</name>
    </ligand>
</feature>
<dbReference type="Gene3D" id="3.30.70.660">
    <property type="entry name" value="Pseudouridine synthase I, catalytic domain, C-terminal subdomain"/>
    <property type="match status" value="1"/>
</dbReference>
<dbReference type="PANTHER" id="PTHR11142:SF0">
    <property type="entry name" value="TRNA PSEUDOURIDINE SYNTHASE-LIKE 1"/>
    <property type="match status" value="1"/>
</dbReference>
<comment type="function">
    <text evidence="4">Formation of pseudouridine at positions 38, 39 and 40 in the anticodon stem and loop of transfer RNAs.</text>
</comment>
<gene>
    <name evidence="4" type="primary">truA</name>
    <name evidence="9" type="ORF">DFR58_12057</name>
</gene>
<comment type="subunit">
    <text evidence="4">Homodimer.</text>
</comment>
<evidence type="ECO:0000256" key="7">
    <source>
        <dbReference type="RuleBase" id="RU003792"/>
    </source>
</evidence>